<dbReference type="InterPro" id="IPR025515">
    <property type="entry name" value="DUF4403"/>
</dbReference>
<organism evidence="1 2">
    <name type="scientific">Larkinella terrae</name>
    <dbReference type="NCBI Taxonomy" id="2025311"/>
    <lineage>
        <taxon>Bacteria</taxon>
        <taxon>Pseudomonadati</taxon>
        <taxon>Bacteroidota</taxon>
        <taxon>Cytophagia</taxon>
        <taxon>Cytophagales</taxon>
        <taxon>Spirosomataceae</taxon>
        <taxon>Larkinella</taxon>
    </lineage>
</organism>
<dbReference type="Pfam" id="PF14356">
    <property type="entry name" value="DUF4403"/>
    <property type="match status" value="1"/>
</dbReference>
<sequence>MTTLKLIHCSLGLFLIFSLTNCGKTNPQPPKAEGFDATIPRDTSYLAGPITFTVKELEEKINRELDPVLVGKGSAGGKKGGIFPFKVVRSGNVHIQYADKQVKFSAPLSLYINSPLSAEKTVDQKPFCSLQINFQSPLTVTPNWRLASKVQFTNFDWIKEPEIRLLGKEISLTNFAKKLLDKHQSSIETAIDSAVYKELRLDRMVGPIWLNIQQPLLIDKSLGLWLIPKPLSVAASPIEGDQQKITTHLRIALESKTVLQATEPPNSPVKLPQLQKRDSVSQLSDLHLLSFIPYKDINQMLARLLAKEKKMLLFGTITIKKASVYGGQRALIVKTDISGLLNGTLYLRGRPTFDTTTNTLSVKDLDFDAETVSELSKFSNSLVHDGLVKALESFLTISLGGEIEQLPEKISTAFKKGKSGQKTSLGIQSFRFTPRKIAIRPDGIQALINVQSKVAVQVRKL</sequence>
<name>A0A7K0ELT3_9BACT</name>
<comment type="caution">
    <text evidence="1">The sequence shown here is derived from an EMBL/GenBank/DDBJ whole genome shotgun (WGS) entry which is preliminary data.</text>
</comment>
<evidence type="ECO:0000313" key="1">
    <source>
        <dbReference type="EMBL" id="MRS62813.1"/>
    </source>
</evidence>
<proteinExistence type="predicted"/>
<evidence type="ECO:0000313" key="2">
    <source>
        <dbReference type="Proteomes" id="UP000441754"/>
    </source>
</evidence>
<dbReference type="RefSeq" id="WP_154176179.1">
    <property type="nucleotide sequence ID" value="NZ_WJXZ01000009.1"/>
</dbReference>
<dbReference type="AlphaFoldDB" id="A0A7K0ELT3"/>
<dbReference type="Proteomes" id="UP000441754">
    <property type="component" value="Unassembled WGS sequence"/>
</dbReference>
<keyword evidence="2" id="KW-1185">Reference proteome</keyword>
<dbReference type="OrthoDB" id="9774949at2"/>
<accession>A0A7K0ELT3</accession>
<protein>
    <submittedName>
        <fullName evidence="1">DUF4403 family protein</fullName>
    </submittedName>
</protein>
<reference evidence="1 2" key="1">
    <citation type="journal article" date="2018" name="Antonie Van Leeuwenhoek">
        <title>Larkinella terrae sp. nov., isolated from soil on Jeju Island, South Korea.</title>
        <authorList>
            <person name="Ten L.N."/>
            <person name="Jeon J."/>
            <person name="Park S.J."/>
            <person name="Park S."/>
            <person name="Lee S.Y."/>
            <person name="Kim M.K."/>
            <person name="Jung H.Y."/>
        </authorList>
    </citation>
    <scope>NUCLEOTIDE SEQUENCE [LARGE SCALE GENOMIC DNA]</scope>
    <source>
        <strain evidence="1 2">KCTC 52001</strain>
    </source>
</reference>
<gene>
    <name evidence="1" type="ORF">GJJ30_16050</name>
</gene>
<dbReference type="EMBL" id="WJXZ01000009">
    <property type="protein sequence ID" value="MRS62813.1"/>
    <property type="molecule type" value="Genomic_DNA"/>
</dbReference>